<name>A0AAU7GHM2_9MICO</name>
<gene>
    <name evidence="1" type="ORF">AAME72_06330</name>
</gene>
<dbReference type="AlphaFoldDB" id="A0AAU7GHM2"/>
<organism evidence="1">
    <name type="scientific">Leifsonia sp. NPDC080035</name>
    <dbReference type="NCBI Taxonomy" id="3143936"/>
    <lineage>
        <taxon>Bacteria</taxon>
        <taxon>Bacillati</taxon>
        <taxon>Actinomycetota</taxon>
        <taxon>Actinomycetes</taxon>
        <taxon>Micrococcales</taxon>
        <taxon>Microbacteriaceae</taxon>
        <taxon>Leifsonia</taxon>
    </lineage>
</organism>
<protein>
    <recommendedName>
        <fullName evidence="2">Antitoxin</fullName>
    </recommendedName>
</protein>
<reference evidence="1" key="1">
    <citation type="submission" date="2024-05" db="EMBL/GenBank/DDBJ databases">
        <title>The Natural Products Discovery Center: Release of the First 8490 Sequenced Strains for Exploring Actinobacteria Biosynthetic Diversity.</title>
        <authorList>
            <person name="Kalkreuter E."/>
            <person name="Kautsar S.A."/>
            <person name="Yang D."/>
            <person name="Bader C.D."/>
            <person name="Teijaro C.N."/>
            <person name="Fluegel L."/>
            <person name="Davis C.M."/>
            <person name="Simpson J.R."/>
            <person name="Lauterbach L."/>
            <person name="Steele A.D."/>
            <person name="Gui C."/>
            <person name="Meng S."/>
            <person name="Li G."/>
            <person name="Viehrig K."/>
            <person name="Ye F."/>
            <person name="Su P."/>
            <person name="Kiefer A.F."/>
            <person name="Nichols A."/>
            <person name="Cepeda A.J."/>
            <person name="Yan W."/>
            <person name="Fan B."/>
            <person name="Jiang Y."/>
            <person name="Adhikari A."/>
            <person name="Zheng C.-J."/>
            <person name="Schuster L."/>
            <person name="Cowan T.M."/>
            <person name="Smanski M.J."/>
            <person name="Chevrette M.G."/>
            <person name="de Carvalho L.P.S."/>
            <person name="Shen B."/>
        </authorList>
    </citation>
    <scope>NUCLEOTIDE SEQUENCE</scope>
    <source>
        <strain evidence="1">NPDC080035</strain>
    </source>
</reference>
<dbReference type="EMBL" id="CP157390">
    <property type="protein sequence ID" value="XBM49474.1"/>
    <property type="molecule type" value="Genomic_DNA"/>
</dbReference>
<evidence type="ECO:0008006" key="2">
    <source>
        <dbReference type="Google" id="ProtNLM"/>
    </source>
</evidence>
<dbReference type="RefSeq" id="WP_348789392.1">
    <property type="nucleotide sequence ID" value="NZ_CP157390.1"/>
</dbReference>
<sequence>MKRIHYASGAVLTGDAIAEVLVQYAAALAASNSAAEVHAPVRLETGEEGEAVMLLGPASQILAEQETSTQTELTNSEFVSELEERIAALGPMKAGYVRNGTEEIDDVDPDLL</sequence>
<proteinExistence type="predicted"/>
<evidence type="ECO:0000313" key="1">
    <source>
        <dbReference type="EMBL" id="XBM49474.1"/>
    </source>
</evidence>
<accession>A0AAU7GHM2</accession>